<dbReference type="EMBL" id="LIRB01000142">
    <property type="protein sequence ID" value="KWX73420.1"/>
    <property type="molecule type" value="Genomic_DNA"/>
</dbReference>
<evidence type="ECO:0000256" key="2">
    <source>
        <dbReference type="ARBA" id="ARBA00023125"/>
    </source>
</evidence>
<dbReference type="SUPFAM" id="SSF47413">
    <property type="entry name" value="lambda repressor-like DNA-binding domains"/>
    <property type="match status" value="1"/>
</dbReference>
<dbReference type="RefSeq" id="WP_060862311.1">
    <property type="nucleotide sequence ID" value="NZ_LIRB01000142.1"/>
</dbReference>
<name>A0A132TQ56_9BACL</name>
<dbReference type="PROSITE" id="PS50932">
    <property type="entry name" value="HTH_LACI_2"/>
    <property type="match status" value="1"/>
</dbReference>
<evidence type="ECO:0000256" key="1">
    <source>
        <dbReference type="ARBA" id="ARBA00023015"/>
    </source>
</evidence>
<dbReference type="Proteomes" id="UP000070475">
    <property type="component" value="Unassembled WGS sequence"/>
</dbReference>
<proteinExistence type="predicted"/>
<dbReference type="PRINTS" id="PR00036">
    <property type="entry name" value="HTHLACI"/>
</dbReference>
<dbReference type="Pfam" id="PF00356">
    <property type="entry name" value="LacI"/>
    <property type="match status" value="1"/>
</dbReference>
<gene>
    <name evidence="5" type="ORF">AMQ84_23320</name>
</gene>
<dbReference type="InterPro" id="IPR000843">
    <property type="entry name" value="HTH_LacI"/>
</dbReference>
<evidence type="ECO:0000313" key="5">
    <source>
        <dbReference type="EMBL" id="KWX73420.1"/>
    </source>
</evidence>
<evidence type="ECO:0000256" key="3">
    <source>
        <dbReference type="ARBA" id="ARBA00023163"/>
    </source>
</evidence>
<dbReference type="CDD" id="cd19975">
    <property type="entry name" value="PBP1_CcpA-like"/>
    <property type="match status" value="1"/>
</dbReference>
<sequence length="334" mass="36566">MNPTIKDVAQKANVSIATVSRVLNNLTGYSDKTKQKVNQAIKELGYQPNAIARGLINKRTQTIGVMFPKVSSAFSSDLLHGIDEFAHDSNYSVVVCNTDNDGKRTMKYLQLLREKQVDGIIFSSEVLSKEYYEVLESMKIPVVLVSSQTDFAKVPYVKVDDYQAVYDAIQFLISKGHRKIAMISGTKGDPIAGTPRVQGYRKALEANGIAFDSSRLVYGDFSFESGSRAMEALLRKAGEVTAVFAASDEMAIGALSAALKHGLNVPEDISIMGYDDLKPAQMVTPPLTTVRQPLYEMGKIASEKLIGMIETGEIAANRVMAHSIVERQTVRTLA</sequence>
<dbReference type="SUPFAM" id="SSF53822">
    <property type="entry name" value="Periplasmic binding protein-like I"/>
    <property type="match status" value="1"/>
</dbReference>
<dbReference type="AlphaFoldDB" id="A0A132TQ56"/>
<comment type="caution">
    <text evidence="5">The sequence shown here is derived from an EMBL/GenBank/DDBJ whole genome shotgun (WGS) entry which is preliminary data.</text>
</comment>
<dbReference type="InterPro" id="IPR010982">
    <property type="entry name" value="Lambda_DNA-bd_dom_sf"/>
</dbReference>
<dbReference type="Gene3D" id="1.10.260.40">
    <property type="entry name" value="lambda repressor-like DNA-binding domains"/>
    <property type="match status" value="1"/>
</dbReference>
<keyword evidence="6" id="KW-1185">Reference proteome</keyword>
<organism evidence="5 6">
    <name type="scientific">Paenibacillus riograndensis</name>
    <dbReference type="NCBI Taxonomy" id="483937"/>
    <lineage>
        <taxon>Bacteria</taxon>
        <taxon>Bacillati</taxon>
        <taxon>Bacillota</taxon>
        <taxon>Bacilli</taxon>
        <taxon>Bacillales</taxon>
        <taxon>Paenibacillaceae</taxon>
        <taxon>Paenibacillus</taxon>
        <taxon>Paenibacillus sonchi group</taxon>
    </lineage>
</organism>
<feature type="domain" description="HTH lacI-type" evidence="4">
    <location>
        <begin position="3"/>
        <end position="57"/>
    </location>
</feature>
<keyword evidence="2" id="KW-0238">DNA-binding</keyword>
<dbReference type="CDD" id="cd01392">
    <property type="entry name" value="HTH_LacI"/>
    <property type="match status" value="1"/>
</dbReference>
<dbReference type="OrthoDB" id="9784962at2"/>
<evidence type="ECO:0000259" key="4">
    <source>
        <dbReference type="PROSITE" id="PS50932"/>
    </source>
</evidence>
<dbReference type="InterPro" id="IPR001761">
    <property type="entry name" value="Peripla_BP/Lac1_sug-bd_dom"/>
</dbReference>
<dbReference type="GO" id="GO:0003700">
    <property type="term" value="F:DNA-binding transcription factor activity"/>
    <property type="evidence" value="ECO:0007669"/>
    <property type="project" value="TreeGrafter"/>
</dbReference>
<dbReference type="PANTHER" id="PTHR30146">
    <property type="entry name" value="LACI-RELATED TRANSCRIPTIONAL REPRESSOR"/>
    <property type="match status" value="1"/>
</dbReference>
<dbReference type="InterPro" id="IPR028082">
    <property type="entry name" value="Peripla_BP_I"/>
</dbReference>
<keyword evidence="1" id="KW-0805">Transcription regulation</keyword>
<dbReference type="PROSITE" id="PS00356">
    <property type="entry name" value="HTH_LACI_1"/>
    <property type="match status" value="1"/>
</dbReference>
<keyword evidence="3" id="KW-0804">Transcription</keyword>
<dbReference type="Gene3D" id="3.40.50.2300">
    <property type="match status" value="2"/>
</dbReference>
<protein>
    <submittedName>
        <fullName evidence="5">LacI family transcriptional regulator</fullName>
    </submittedName>
</protein>
<dbReference type="PATRIC" id="fig|483937.3.peg.6715"/>
<dbReference type="SMART" id="SM00354">
    <property type="entry name" value="HTH_LACI"/>
    <property type="match status" value="1"/>
</dbReference>
<reference evidence="5 6" key="1">
    <citation type="submission" date="2015-08" db="EMBL/GenBank/DDBJ databases">
        <title>Genomes of Paenibacillus riograndensis.</title>
        <authorList>
            <person name="Sant'Anna F.H."/>
            <person name="Souza R."/>
            <person name="Ambrosini A."/>
            <person name="Bach E."/>
            <person name="Fernandes G."/>
            <person name="Balsanelli E."/>
            <person name="Baura V.A."/>
            <person name="Pedrosa F.O."/>
            <person name="Souza E.M."/>
            <person name="Passaglia L."/>
        </authorList>
    </citation>
    <scope>NUCLEOTIDE SEQUENCE [LARGE SCALE GENOMIC DNA]</scope>
    <source>
        <strain evidence="5 6">CAS34</strain>
    </source>
</reference>
<dbReference type="GO" id="GO:0000976">
    <property type="term" value="F:transcription cis-regulatory region binding"/>
    <property type="evidence" value="ECO:0007669"/>
    <property type="project" value="TreeGrafter"/>
</dbReference>
<dbReference type="Pfam" id="PF00532">
    <property type="entry name" value="Peripla_BP_1"/>
    <property type="match status" value="1"/>
</dbReference>
<accession>A0A132TQ56</accession>
<evidence type="ECO:0000313" key="6">
    <source>
        <dbReference type="Proteomes" id="UP000070475"/>
    </source>
</evidence>
<dbReference type="PANTHER" id="PTHR30146:SF109">
    <property type="entry name" value="HTH-TYPE TRANSCRIPTIONAL REGULATOR GALS"/>
    <property type="match status" value="1"/>
</dbReference>